<evidence type="ECO:0000313" key="3">
    <source>
        <dbReference type="Proteomes" id="UP000693946"/>
    </source>
</evidence>
<sequence>MKTQRHKDPVLIMTTIVIVAISLMSPHLMSGQTPHGKRCPDTPPLKGLHRVDKNNSGGRCISETHTRTSSRSPRGYFQLIFTLIRVAKRQGNSTRGGSAVLQDTFTDRERRNQSCLTVSSGYSDLTGR</sequence>
<protein>
    <recommendedName>
        <fullName evidence="4">Secreted protein</fullName>
    </recommendedName>
</protein>
<feature type="region of interest" description="Disordered" evidence="1">
    <location>
        <begin position="29"/>
        <end position="71"/>
    </location>
</feature>
<reference evidence="2 3" key="1">
    <citation type="journal article" date="2021" name="Sci. Rep.">
        <title>Chromosome anchoring in Senegalese sole (Solea senegalensis) reveals sex-associated markers and genome rearrangements in flatfish.</title>
        <authorList>
            <person name="Guerrero-Cozar I."/>
            <person name="Gomez-Garrido J."/>
            <person name="Berbel C."/>
            <person name="Martinez-Blanch J.F."/>
            <person name="Alioto T."/>
            <person name="Claros M.G."/>
            <person name="Gagnaire P.A."/>
            <person name="Manchado M."/>
        </authorList>
    </citation>
    <scope>NUCLEOTIDE SEQUENCE [LARGE SCALE GENOMIC DNA]</scope>
    <source>
        <strain evidence="2">Sse05_10M</strain>
    </source>
</reference>
<dbReference type="Proteomes" id="UP000693946">
    <property type="component" value="Linkage Group LG2"/>
</dbReference>
<proteinExistence type="predicted"/>
<evidence type="ECO:0008006" key="4">
    <source>
        <dbReference type="Google" id="ProtNLM"/>
    </source>
</evidence>
<accession>A0AAV6RCR0</accession>
<gene>
    <name evidence="2" type="ORF">JOB18_033789</name>
</gene>
<evidence type="ECO:0000313" key="2">
    <source>
        <dbReference type="EMBL" id="KAG7503219.1"/>
    </source>
</evidence>
<keyword evidence="3" id="KW-1185">Reference proteome</keyword>
<organism evidence="2 3">
    <name type="scientific">Solea senegalensis</name>
    <name type="common">Senegalese sole</name>
    <dbReference type="NCBI Taxonomy" id="28829"/>
    <lineage>
        <taxon>Eukaryota</taxon>
        <taxon>Metazoa</taxon>
        <taxon>Chordata</taxon>
        <taxon>Craniata</taxon>
        <taxon>Vertebrata</taxon>
        <taxon>Euteleostomi</taxon>
        <taxon>Actinopterygii</taxon>
        <taxon>Neopterygii</taxon>
        <taxon>Teleostei</taxon>
        <taxon>Neoteleostei</taxon>
        <taxon>Acanthomorphata</taxon>
        <taxon>Carangaria</taxon>
        <taxon>Pleuronectiformes</taxon>
        <taxon>Pleuronectoidei</taxon>
        <taxon>Soleidae</taxon>
        <taxon>Solea</taxon>
    </lineage>
</organism>
<name>A0AAV6RCR0_SOLSE</name>
<evidence type="ECO:0000256" key="1">
    <source>
        <dbReference type="SAM" id="MobiDB-lite"/>
    </source>
</evidence>
<dbReference type="EMBL" id="JAGKHQ010000012">
    <property type="protein sequence ID" value="KAG7503219.1"/>
    <property type="molecule type" value="Genomic_DNA"/>
</dbReference>
<comment type="caution">
    <text evidence="2">The sequence shown here is derived from an EMBL/GenBank/DDBJ whole genome shotgun (WGS) entry which is preliminary data.</text>
</comment>
<dbReference type="AlphaFoldDB" id="A0AAV6RCR0"/>